<keyword evidence="1" id="KW-0805">Transcription regulation</keyword>
<dbReference type="GO" id="GO:0043565">
    <property type="term" value="F:sequence-specific DNA binding"/>
    <property type="evidence" value="ECO:0007669"/>
    <property type="project" value="InterPro"/>
</dbReference>
<keyword evidence="2" id="KW-0238">DNA-binding</keyword>
<dbReference type="GO" id="GO:0003700">
    <property type="term" value="F:DNA-binding transcription factor activity"/>
    <property type="evidence" value="ECO:0007669"/>
    <property type="project" value="InterPro"/>
</dbReference>
<dbReference type="SUPFAM" id="SSF46689">
    <property type="entry name" value="Homeodomain-like"/>
    <property type="match status" value="2"/>
</dbReference>
<dbReference type="AlphaFoldDB" id="A0AAJ5WS96"/>
<dbReference type="InterPro" id="IPR009057">
    <property type="entry name" value="Homeodomain-like_sf"/>
</dbReference>
<dbReference type="PROSITE" id="PS01124">
    <property type="entry name" value="HTH_ARAC_FAMILY_2"/>
    <property type="match status" value="1"/>
</dbReference>
<accession>A0AAJ5WS96</accession>
<evidence type="ECO:0000259" key="4">
    <source>
        <dbReference type="PROSITE" id="PS01124"/>
    </source>
</evidence>
<dbReference type="EMBL" id="CP119311">
    <property type="protein sequence ID" value="WEK35633.1"/>
    <property type="molecule type" value="Genomic_DNA"/>
</dbReference>
<dbReference type="PANTHER" id="PTHR43280">
    <property type="entry name" value="ARAC-FAMILY TRANSCRIPTIONAL REGULATOR"/>
    <property type="match status" value="1"/>
</dbReference>
<evidence type="ECO:0000256" key="1">
    <source>
        <dbReference type="ARBA" id="ARBA00023015"/>
    </source>
</evidence>
<dbReference type="SMART" id="SM00342">
    <property type="entry name" value="HTH_ARAC"/>
    <property type="match status" value="1"/>
</dbReference>
<feature type="domain" description="HTH araC/xylS-type" evidence="4">
    <location>
        <begin position="12"/>
        <end position="110"/>
    </location>
</feature>
<evidence type="ECO:0000313" key="6">
    <source>
        <dbReference type="Proteomes" id="UP001220610"/>
    </source>
</evidence>
<reference evidence="5" key="1">
    <citation type="submission" date="2023-03" db="EMBL/GenBank/DDBJ databases">
        <title>Andean soil-derived lignocellulolytic bacterial consortium as a source of novel taxa and putative plastic-active enzymes.</title>
        <authorList>
            <person name="Diaz-Garcia L."/>
            <person name="Chuvochina M."/>
            <person name="Feuerriegel G."/>
            <person name="Bunk B."/>
            <person name="Sproer C."/>
            <person name="Streit W.R."/>
            <person name="Rodriguez L.M."/>
            <person name="Overmann J."/>
            <person name="Jimenez D.J."/>
        </authorList>
    </citation>
    <scope>NUCLEOTIDE SEQUENCE</scope>
    <source>
        <strain evidence="5">MAG 7</strain>
    </source>
</reference>
<organism evidence="5 6">
    <name type="scientific">Candidatus Pseudobacter hemicellulosilyticus</name>
    <dbReference type="NCBI Taxonomy" id="3121375"/>
    <lineage>
        <taxon>Bacteria</taxon>
        <taxon>Pseudomonadati</taxon>
        <taxon>Bacteroidota</taxon>
        <taxon>Chitinophagia</taxon>
        <taxon>Chitinophagales</taxon>
        <taxon>Chitinophagaceae</taxon>
        <taxon>Pseudobacter</taxon>
    </lineage>
</organism>
<name>A0AAJ5WS96_9BACT</name>
<gene>
    <name evidence="5" type="ORF">P0Y53_24370</name>
</gene>
<dbReference type="InterPro" id="IPR020449">
    <property type="entry name" value="Tscrpt_reg_AraC-type_HTH"/>
</dbReference>
<evidence type="ECO:0000313" key="5">
    <source>
        <dbReference type="EMBL" id="WEK35633.1"/>
    </source>
</evidence>
<proteinExistence type="predicted"/>
<dbReference type="InterPro" id="IPR018060">
    <property type="entry name" value="HTH_AraC"/>
</dbReference>
<dbReference type="PRINTS" id="PR00032">
    <property type="entry name" value="HTHARAC"/>
</dbReference>
<evidence type="ECO:0000256" key="3">
    <source>
        <dbReference type="ARBA" id="ARBA00023163"/>
    </source>
</evidence>
<dbReference type="Proteomes" id="UP001220610">
    <property type="component" value="Chromosome"/>
</dbReference>
<dbReference type="PANTHER" id="PTHR43280:SF2">
    <property type="entry name" value="HTH-TYPE TRANSCRIPTIONAL REGULATOR EXSA"/>
    <property type="match status" value="1"/>
</dbReference>
<keyword evidence="3" id="KW-0804">Transcription</keyword>
<protein>
    <submittedName>
        <fullName evidence="5">AraC family transcriptional regulator</fullName>
    </submittedName>
</protein>
<dbReference type="Pfam" id="PF12833">
    <property type="entry name" value="HTH_18"/>
    <property type="match status" value="1"/>
</dbReference>
<sequence length="113" mass="13287">MREPKMDIDAIKKAISYMETYPERRYTIPELAQIVGTSTTRFVLLFKEYTGTTVFAHLLTIRMKKAIRDLEQGRKPVSRIANEVSYRNVSSFIRAFKKYTGVTPQEWRNNYKS</sequence>
<evidence type="ECO:0000256" key="2">
    <source>
        <dbReference type="ARBA" id="ARBA00023125"/>
    </source>
</evidence>
<dbReference type="Gene3D" id="1.10.10.60">
    <property type="entry name" value="Homeodomain-like"/>
    <property type="match status" value="2"/>
</dbReference>